<dbReference type="Proteomes" id="UP000006647">
    <property type="component" value="Chromosome"/>
</dbReference>
<gene>
    <name evidence="2" type="ordered locus">Mfl300</name>
</gene>
<evidence type="ECO:0000313" key="3">
    <source>
        <dbReference type="Proteomes" id="UP000006647"/>
    </source>
</evidence>
<reference evidence="2 3" key="1">
    <citation type="submission" date="2004-06" db="EMBL/GenBank/DDBJ databases">
        <authorList>
            <person name="Birren B.W."/>
            <person name="Stange-Thomann N."/>
            <person name="Hafez N."/>
            <person name="DeCaprio D."/>
            <person name="Fisher S."/>
            <person name="Butler J."/>
            <person name="Elkins T."/>
            <person name="Kodira C.D."/>
            <person name="Major J."/>
            <person name="Wang S."/>
            <person name="Nicol R."/>
            <person name="Nusbaum C."/>
        </authorList>
    </citation>
    <scope>NUCLEOTIDE SEQUENCE [LARGE SCALE GENOMIC DNA]</scope>
    <source>
        <strain evidence="3">ATCC 33453 / NBRC 100688 / NCTC 11704 / L1</strain>
    </source>
</reference>
<feature type="transmembrane region" description="Helical" evidence="1">
    <location>
        <begin position="12"/>
        <end position="31"/>
    </location>
</feature>
<dbReference type="AlphaFoldDB" id="Q6F1G6"/>
<accession>Q6F1G6</accession>
<sequence>MKSTIKKILKFSLLLIIIWSIWIVIFLFSILIEIKFNLQYFSLLFKEEKDFLLILLVSTLCLSLFTLFLIESIKIALVTKSTIFYKNFNKKIKAYSFFRNGEKELINKYNSWLKLKKVKSNFEENNLFIISFFGLVICYIFPILLIIFTLIFADLNTFISKLSISFLSLSQLILPIFKLWNKFDFSSWNSLRLKISKAIDDDKEIRIIHNNKKNLLILNIVTVDDFKKTRNEIQVLDEYIKIKGKETAIYKNKKEWLEFQIDINLKFIKFTDNYFDETIETFLTYIRKNKIIFKNFLKYAKI</sequence>
<dbReference type="PaxDb" id="265311-Mfl300"/>
<dbReference type="RefSeq" id="WP_011183197.1">
    <property type="nucleotide sequence ID" value="NC_006055.1"/>
</dbReference>
<evidence type="ECO:0000313" key="2">
    <source>
        <dbReference type="EMBL" id="AAT75657.1"/>
    </source>
</evidence>
<feature type="transmembrane region" description="Helical" evidence="1">
    <location>
        <begin position="51"/>
        <end position="70"/>
    </location>
</feature>
<protein>
    <submittedName>
        <fullName evidence="2">Uncharacterized protein</fullName>
    </submittedName>
</protein>
<feature type="transmembrane region" description="Helical" evidence="1">
    <location>
        <begin position="127"/>
        <end position="152"/>
    </location>
</feature>
<keyword evidence="3" id="KW-1185">Reference proteome</keyword>
<dbReference type="EnsemblBacteria" id="AAT75657">
    <property type="protein sequence ID" value="AAT75657"/>
    <property type="gene ID" value="Mfl300"/>
</dbReference>
<keyword evidence="1" id="KW-0472">Membrane</keyword>
<name>Q6F1G6_MESFL</name>
<dbReference type="EMBL" id="AE017263">
    <property type="protein sequence ID" value="AAT75657.1"/>
    <property type="molecule type" value="Genomic_DNA"/>
</dbReference>
<dbReference type="KEGG" id="mfl:Mfl300"/>
<proteinExistence type="predicted"/>
<dbReference type="HOGENOM" id="CLU_920727_0_0_14"/>
<evidence type="ECO:0000256" key="1">
    <source>
        <dbReference type="SAM" id="Phobius"/>
    </source>
</evidence>
<dbReference type="STRING" id="265311.Mfl300"/>
<keyword evidence="1" id="KW-1133">Transmembrane helix</keyword>
<organism evidence="2 3">
    <name type="scientific">Mesoplasma florum (strain ATCC 33453 / NBRC 100688 / NCTC 11704 / L1)</name>
    <name type="common">Acholeplasma florum</name>
    <dbReference type="NCBI Taxonomy" id="265311"/>
    <lineage>
        <taxon>Bacteria</taxon>
        <taxon>Bacillati</taxon>
        <taxon>Mycoplasmatota</taxon>
        <taxon>Mollicutes</taxon>
        <taxon>Entomoplasmatales</taxon>
        <taxon>Entomoplasmataceae</taxon>
        <taxon>Mesoplasma</taxon>
    </lineage>
</organism>
<dbReference type="GeneID" id="2897664"/>
<dbReference type="PATRIC" id="fig|265311.5.peg.300"/>
<keyword evidence="1" id="KW-0812">Transmembrane</keyword>